<dbReference type="AlphaFoldDB" id="A0A2S3U2Z9"/>
<organism evidence="2 3">
    <name type="scientific">Lactiplantibacillus plantarum subsp. plantarum</name>
    <dbReference type="NCBI Taxonomy" id="337330"/>
    <lineage>
        <taxon>Bacteria</taxon>
        <taxon>Bacillati</taxon>
        <taxon>Bacillota</taxon>
        <taxon>Bacilli</taxon>
        <taxon>Lactobacillales</taxon>
        <taxon>Lactobacillaceae</taxon>
        <taxon>Lactiplantibacillus</taxon>
    </lineage>
</organism>
<proteinExistence type="predicted"/>
<evidence type="ECO:0008006" key="4">
    <source>
        <dbReference type="Google" id="ProtNLM"/>
    </source>
</evidence>
<evidence type="ECO:0000256" key="1">
    <source>
        <dbReference type="SAM" id="MobiDB-lite"/>
    </source>
</evidence>
<feature type="compositionally biased region" description="Basic and acidic residues" evidence="1">
    <location>
        <begin position="69"/>
        <end position="96"/>
    </location>
</feature>
<reference evidence="2 3" key="1">
    <citation type="submission" date="2017-06" db="EMBL/GenBank/DDBJ databases">
        <title>Genome sequence of Lactobacillus plantarum subsp. plantarum strain SRCM101258.</title>
        <authorList>
            <person name="Cho S.H."/>
        </authorList>
    </citation>
    <scope>NUCLEOTIDE SEQUENCE [LARGE SCALE GENOMIC DNA]</scope>
    <source>
        <strain evidence="2 3">SRCM101258</strain>
    </source>
</reference>
<gene>
    <name evidence="2" type="ORF">S101258_02627</name>
</gene>
<name>A0A2S3U2Z9_LACPN</name>
<evidence type="ECO:0000313" key="2">
    <source>
        <dbReference type="EMBL" id="POD82397.1"/>
    </source>
</evidence>
<dbReference type="InterPro" id="IPR011675">
    <property type="entry name" value="DUF1617"/>
</dbReference>
<dbReference type="Proteomes" id="UP000236990">
    <property type="component" value="Unassembled WGS sequence"/>
</dbReference>
<accession>A0A2S3U2Z9</accession>
<sequence>MKTTISFKNRELAGIANTLGQFKLKGKASLGRSVLIRKLAIKQEEYVADRVDIQQKYFEADKEGNLKTLDDGSEKLIPKPELADEKDPSKLGKDSETNLSSEMNELSDDLANIDFSEYSARFKGLKASLDDYPYELDKEDAIVYERVYDQLEQAFAKDSKEEQ</sequence>
<comment type="caution">
    <text evidence="2">The sequence shown here is derived from an EMBL/GenBank/DDBJ whole genome shotgun (WGS) entry which is preliminary data.</text>
</comment>
<feature type="region of interest" description="Disordered" evidence="1">
    <location>
        <begin position="69"/>
        <end position="103"/>
    </location>
</feature>
<evidence type="ECO:0000313" key="3">
    <source>
        <dbReference type="Proteomes" id="UP000236990"/>
    </source>
</evidence>
<protein>
    <recommendedName>
        <fullName evidence="4">DUF1617 family protein</fullName>
    </recommendedName>
</protein>
<dbReference type="EMBL" id="NKCZ01000120">
    <property type="protein sequence ID" value="POD82397.1"/>
    <property type="molecule type" value="Genomic_DNA"/>
</dbReference>
<dbReference type="Pfam" id="PF07761">
    <property type="entry name" value="DUF1617"/>
    <property type="match status" value="1"/>
</dbReference>